<proteinExistence type="predicted"/>
<name>A0A2M8NZJ6_9CHLR</name>
<dbReference type="EMBL" id="PGTK01000007">
    <property type="protein sequence ID" value="PJF30727.1"/>
    <property type="molecule type" value="Genomic_DNA"/>
</dbReference>
<evidence type="ECO:0000313" key="4">
    <source>
        <dbReference type="Proteomes" id="UP000228921"/>
    </source>
</evidence>
<gene>
    <name evidence="3" type="ORF">CUN51_07005</name>
</gene>
<evidence type="ECO:0000256" key="1">
    <source>
        <dbReference type="SAM" id="MobiDB-lite"/>
    </source>
</evidence>
<feature type="region of interest" description="Disordered" evidence="1">
    <location>
        <begin position="331"/>
        <end position="360"/>
    </location>
</feature>
<keyword evidence="2" id="KW-0472">Membrane</keyword>
<feature type="transmembrane region" description="Helical" evidence="2">
    <location>
        <begin position="86"/>
        <end position="107"/>
    </location>
</feature>
<keyword evidence="2" id="KW-0812">Transmembrane</keyword>
<feature type="region of interest" description="Disordered" evidence="1">
    <location>
        <begin position="1"/>
        <end position="82"/>
    </location>
</feature>
<accession>A0A2M8NZJ6</accession>
<feature type="compositionally biased region" description="Pro residues" evidence="1">
    <location>
        <begin position="29"/>
        <end position="48"/>
    </location>
</feature>
<keyword evidence="2" id="KW-1133">Transmembrane helix</keyword>
<organism evidence="3 4">
    <name type="scientific">Candidatus Thermofonsia Clade 1 bacterium</name>
    <dbReference type="NCBI Taxonomy" id="2364210"/>
    <lineage>
        <taxon>Bacteria</taxon>
        <taxon>Bacillati</taxon>
        <taxon>Chloroflexota</taxon>
        <taxon>Candidatus Thermofontia</taxon>
        <taxon>Candidatus Thermofonsia Clade 1</taxon>
    </lineage>
</organism>
<protein>
    <submittedName>
        <fullName evidence="3">Uncharacterized protein</fullName>
    </submittedName>
</protein>
<sequence>MSDKRDDWSLRKEIQKRRTQQTPSTSKPSAPPPSARPTPPPPEPPTTRPTPRSTGTGPLPPSPIRRATYEEPPSEPPKPRRNTRPLLILGAVMAVVLIISVVILFVAPREAPPQPTVSYAEIKFRAEDVIEYLQRVGVPLSDLRALNVPSPVFFAEQGFQFLVVRGSQVGSYIVLSYDPAENLGRNALSLGNNPTYKDWRPFTAANIRVLYRPNNDPELDAEIESHLNALLNAPFRALFPTTTGSPVAVALIQTLTAQPTPTRIPPTATFVIVTRAPEERVTEAFTPQGGMFQVTVTPLPTLPPRELRPTSTPFPTRTPISAGFGAILTRAPGQPTLSLPGAPTATPQPISTAAEPPTATPFGTPPPTVPPGVLILNQTPVAVAILPTLAPQVENSASFNDRAPRFVDPFRLIPEASTTNKHGSTLLYMLPNGTQYLVVLWITNSPDEAFQRYSADLAAINGYQRVPVGEAGIVTAPQNYVLAMAIRANMVLIIYRPPEFATVPSDPVSVDQVTALLRALYEAIPVN</sequence>
<evidence type="ECO:0000313" key="3">
    <source>
        <dbReference type="EMBL" id="PJF30727.1"/>
    </source>
</evidence>
<evidence type="ECO:0000256" key="2">
    <source>
        <dbReference type="SAM" id="Phobius"/>
    </source>
</evidence>
<reference evidence="3 4" key="1">
    <citation type="submission" date="2017-11" db="EMBL/GenBank/DDBJ databases">
        <title>Evolution of Phototrophy in the Chloroflexi Phylum Driven by Horizontal Gene Transfer.</title>
        <authorList>
            <person name="Ward L.M."/>
            <person name="Hemp J."/>
            <person name="Shih P.M."/>
            <person name="Mcglynn S.E."/>
            <person name="Fischer W."/>
        </authorList>
    </citation>
    <scope>NUCLEOTIDE SEQUENCE [LARGE SCALE GENOMIC DNA]</scope>
    <source>
        <strain evidence="3">CP2_2F</strain>
    </source>
</reference>
<feature type="compositionally biased region" description="Low complexity" evidence="1">
    <location>
        <begin position="349"/>
        <end position="360"/>
    </location>
</feature>
<feature type="compositionally biased region" description="Basic and acidic residues" evidence="1">
    <location>
        <begin position="1"/>
        <end position="13"/>
    </location>
</feature>
<dbReference type="AlphaFoldDB" id="A0A2M8NZJ6"/>
<comment type="caution">
    <text evidence="3">The sequence shown here is derived from an EMBL/GenBank/DDBJ whole genome shotgun (WGS) entry which is preliminary data.</text>
</comment>
<dbReference type="Proteomes" id="UP000228921">
    <property type="component" value="Unassembled WGS sequence"/>
</dbReference>